<evidence type="ECO:0000259" key="3">
    <source>
        <dbReference type="Pfam" id="PF01977"/>
    </source>
</evidence>
<feature type="domain" description="3-octaprenyl-4-hydroxybenzoate carboxy-lyase-like Rift-related" evidence="3">
    <location>
        <begin position="88"/>
        <end position="281"/>
    </location>
</feature>
<sequence length="423" mass="46377">MGFREMLQGVQIVDELVSVRHEMLERSMASDHRPLLLTNVKESPGHRAALNIIDRDRLCESFGVEPGELIDILAWAMDNPSEPVLVGAPEAPVLENAMEKVDLSTLPIPWHYPEDGGRYQSASVIIAQYGGTRNTSFHRQLLRDATHTVSRFVPRHLRTMTDNAIESGNEIPIAVVNGPDPVVLLAGAMSFDEPLDELRVASALHERFYDRPLSIVELSNGVAVPADSEYAMEARITLETDREGPYVDITGTLDGIRLEPVIEYDAINHRDAPIFHALIPAGLEHKTLMGLPRAPTIKAAVSKVATCTDVYLTEGGCGWLSSVVQIVPKKKGDGVKAIHAALDGHRSMKQVIVVDDDIDVTDPARVEWALMTRWQPDMDTVILSSQKGSSLDPSRDEDGTTSKIGMDATLDPSIDRSAFESVL</sequence>
<dbReference type="InterPro" id="IPR002830">
    <property type="entry name" value="UbiD"/>
</dbReference>
<dbReference type="GO" id="GO:0016831">
    <property type="term" value="F:carboxy-lyase activity"/>
    <property type="evidence" value="ECO:0007669"/>
    <property type="project" value="InterPro"/>
</dbReference>
<evidence type="ECO:0000256" key="1">
    <source>
        <dbReference type="ARBA" id="ARBA00010021"/>
    </source>
</evidence>
<comment type="similarity">
    <text evidence="1">Belongs to the UbiD family.</text>
</comment>
<protein>
    <recommendedName>
        <fullName evidence="6">UbiD family decarboxylase</fullName>
    </recommendedName>
</protein>
<evidence type="ECO:0008006" key="6">
    <source>
        <dbReference type="Google" id="ProtNLM"/>
    </source>
</evidence>
<gene>
    <name evidence="5" type="ORF">METZ01_LOCUS30515</name>
</gene>
<evidence type="ECO:0000259" key="4">
    <source>
        <dbReference type="Pfam" id="PF20696"/>
    </source>
</evidence>
<dbReference type="GO" id="GO:0005737">
    <property type="term" value="C:cytoplasm"/>
    <property type="evidence" value="ECO:0007669"/>
    <property type="project" value="TreeGrafter"/>
</dbReference>
<dbReference type="EMBL" id="UINC01001325">
    <property type="protein sequence ID" value="SUZ77661.1"/>
    <property type="molecule type" value="Genomic_DNA"/>
</dbReference>
<dbReference type="Gene3D" id="3.40.1670.10">
    <property type="entry name" value="UbiD C-terminal domain-like"/>
    <property type="match status" value="1"/>
</dbReference>
<feature type="region of interest" description="Disordered" evidence="2">
    <location>
        <begin position="384"/>
        <end position="409"/>
    </location>
</feature>
<dbReference type="Pfam" id="PF20696">
    <property type="entry name" value="UbiD_C"/>
    <property type="match status" value="1"/>
</dbReference>
<organism evidence="5">
    <name type="scientific">marine metagenome</name>
    <dbReference type="NCBI Taxonomy" id="408172"/>
    <lineage>
        <taxon>unclassified sequences</taxon>
        <taxon>metagenomes</taxon>
        <taxon>ecological metagenomes</taxon>
    </lineage>
</organism>
<dbReference type="SUPFAM" id="SSF50475">
    <property type="entry name" value="FMN-binding split barrel"/>
    <property type="match status" value="1"/>
</dbReference>
<feature type="domain" description="3-octaprenyl-4-hydroxybenzoate carboxy-lyase-like C-terminal" evidence="4">
    <location>
        <begin position="287"/>
        <end position="408"/>
    </location>
</feature>
<reference evidence="5" key="1">
    <citation type="submission" date="2018-05" db="EMBL/GenBank/DDBJ databases">
        <authorList>
            <person name="Lanie J.A."/>
            <person name="Ng W.-L."/>
            <person name="Kazmierczak K.M."/>
            <person name="Andrzejewski T.M."/>
            <person name="Davidsen T.M."/>
            <person name="Wayne K.J."/>
            <person name="Tettelin H."/>
            <person name="Glass J.I."/>
            <person name="Rusch D."/>
            <person name="Podicherti R."/>
            <person name="Tsui H.-C.T."/>
            <person name="Winkler M.E."/>
        </authorList>
    </citation>
    <scope>NUCLEOTIDE SEQUENCE</scope>
</reference>
<dbReference type="AlphaFoldDB" id="A0A381QE95"/>
<evidence type="ECO:0000313" key="5">
    <source>
        <dbReference type="EMBL" id="SUZ77661.1"/>
    </source>
</evidence>
<name>A0A381QE95_9ZZZZ</name>
<accession>A0A381QE95</accession>
<evidence type="ECO:0000256" key="2">
    <source>
        <dbReference type="SAM" id="MobiDB-lite"/>
    </source>
</evidence>
<dbReference type="InterPro" id="IPR049381">
    <property type="entry name" value="UbiD-like_C"/>
</dbReference>
<dbReference type="PANTHER" id="PTHR30108">
    <property type="entry name" value="3-OCTAPRENYL-4-HYDROXYBENZOATE CARBOXY-LYASE-RELATED"/>
    <property type="match status" value="1"/>
</dbReference>
<dbReference type="SUPFAM" id="SSF143968">
    <property type="entry name" value="UbiD C-terminal domain-like"/>
    <property type="match status" value="1"/>
</dbReference>
<dbReference type="PANTHER" id="PTHR30108:SF21">
    <property type="entry name" value="4-HYDROXYBENZOATE DECARBOXYLASE"/>
    <property type="match status" value="1"/>
</dbReference>
<dbReference type="InterPro" id="IPR048304">
    <property type="entry name" value="UbiD_Rift_dom"/>
</dbReference>
<dbReference type="NCBIfam" id="TIGR00148">
    <property type="entry name" value="UbiD family decarboxylase"/>
    <property type="match status" value="1"/>
</dbReference>
<proteinExistence type="inferred from homology"/>
<dbReference type="Pfam" id="PF01977">
    <property type="entry name" value="UbiD"/>
    <property type="match status" value="1"/>
</dbReference>